<evidence type="ECO:0000313" key="2">
    <source>
        <dbReference type="EMBL" id="AFM11206.1"/>
    </source>
</evidence>
<dbReference type="AlphaFoldDB" id="I4B1P9"/>
<name>I4B1P9_TURPD</name>
<feature type="transmembrane region" description="Helical" evidence="1">
    <location>
        <begin position="30"/>
        <end position="49"/>
    </location>
</feature>
<keyword evidence="1" id="KW-0812">Transmembrane</keyword>
<evidence type="ECO:0000313" key="3">
    <source>
        <dbReference type="Proteomes" id="UP000006048"/>
    </source>
</evidence>
<dbReference type="KEGG" id="tpx:Turpa_0554"/>
<proteinExistence type="predicted"/>
<organism evidence="2 3">
    <name type="scientific">Turneriella parva (strain ATCC BAA-1111 / DSM 21527 / NCTC 11395 / H)</name>
    <name type="common">Leptospira parva</name>
    <dbReference type="NCBI Taxonomy" id="869212"/>
    <lineage>
        <taxon>Bacteria</taxon>
        <taxon>Pseudomonadati</taxon>
        <taxon>Spirochaetota</taxon>
        <taxon>Spirochaetia</taxon>
        <taxon>Leptospirales</taxon>
        <taxon>Leptospiraceae</taxon>
        <taxon>Turneriella</taxon>
    </lineage>
</organism>
<dbReference type="HOGENOM" id="CLU_2262602_0_0_12"/>
<dbReference type="STRING" id="869212.Turpa_0554"/>
<reference evidence="2 3" key="1">
    <citation type="submission" date="2012-06" db="EMBL/GenBank/DDBJ databases">
        <title>The complete chromosome of genome of Turneriella parva DSM 21527.</title>
        <authorList>
            <consortium name="US DOE Joint Genome Institute (JGI-PGF)"/>
            <person name="Lucas S."/>
            <person name="Han J."/>
            <person name="Lapidus A."/>
            <person name="Bruce D."/>
            <person name="Goodwin L."/>
            <person name="Pitluck S."/>
            <person name="Peters L."/>
            <person name="Kyrpides N."/>
            <person name="Mavromatis K."/>
            <person name="Ivanova N."/>
            <person name="Mikhailova N."/>
            <person name="Chertkov O."/>
            <person name="Detter J.C."/>
            <person name="Tapia R."/>
            <person name="Han C."/>
            <person name="Land M."/>
            <person name="Hauser L."/>
            <person name="Markowitz V."/>
            <person name="Cheng J.-F."/>
            <person name="Hugenholtz P."/>
            <person name="Woyke T."/>
            <person name="Wu D."/>
            <person name="Gronow S."/>
            <person name="Wellnitz S."/>
            <person name="Brambilla E."/>
            <person name="Klenk H.-P."/>
            <person name="Eisen J.A."/>
        </authorList>
    </citation>
    <scope>NUCLEOTIDE SEQUENCE [LARGE SCALE GENOMIC DNA]</scope>
    <source>
        <strain evidence="3">ATCC BAA-1111 / DSM 21527 / NCTC 11395 / H</strain>
    </source>
</reference>
<accession>I4B1P9</accession>
<dbReference type="Proteomes" id="UP000006048">
    <property type="component" value="Chromosome"/>
</dbReference>
<keyword evidence="1" id="KW-1133">Transmembrane helix</keyword>
<evidence type="ECO:0000256" key="1">
    <source>
        <dbReference type="SAM" id="Phobius"/>
    </source>
</evidence>
<dbReference type="EMBL" id="CP002959">
    <property type="protein sequence ID" value="AFM11206.1"/>
    <property type="molecule type" value="Genomic_DNA"/>
</dbReference>
<dbReference type="RefSeq" id="WP_014801725.1">
    <property type="nucleotide sequence ID" value="NC_018020.1"/>
</dbReference>
<feature type="transmembrane region" description="Helical" evidence="1">
    <location>
        <begin position="56"/>
        <end position="75"/>
    </location>
</feature>
<gene>
    <name evidence="2" type="ordered locus">Turpa_0554</name>
</gene>
<keyword evidence="1" id="KW-0472">Membrane</keyword>
<sequence>MKTAGAILALVLAIFGSIIALADLWSDKAALTALLGLSFLSVQFILGIVSFFKAKAAGMGIIVTSAIMVVISLLTSAKFTGFVELLMLGGGVMVLIGAKKDAN</sequence>
<feature type="transmembrane region" description="Helical" evidence="1">
    <location>
        <begin position="81"/>
        <end position="98"/>
    </location>
</feature>
<protein>
    <submittedName>
        <fullName evidence="2">Uncharacterized protein</fullName>
    </submittedName>
</protein>
<keyword evidence="3" id="KW-1185">Reference proteome</keyword>